<dbReference type="Proteomes" id="UP000650224">
    <property type="component" value="Unassembled WGS sequence"/>
</dbReference>
<name>A0A8I0HLS4_9CORY</name>
<organism evidence="2 3">
    <name type="scientific">Corynebacterium gallinarum</name>
    <dbReference type="NCBI Taxonomy" id="2762214"/>
    <lineage>
        <taxon>Bacteria</taxon>
        <taxon>Bacillati</taxon>
        <taxon>Actinomycetota</taxon>
        <taxon>Actinomycetes</taxon>
        <taxon>Mycobacteriales</taxon>
        <taxon>Corynebacteriaceae</taxon>
        <taxon>Corynebacterium</taxon>
    </lineage>
</organism>
<reference evidence="2 3" key="1">
    <citation type="submission" date="2020-08" db="EMBL/GenBank/DDBJ databases">
        <title>A Genomic Blueprint of the Chicken Gut Microbiome.</title>
        <authorList>
            <person name="Gilroy R."/>
            <person name="Ravi A."/>
            <person name="Getino M."/>
            <person name="Pursley I."/>
            <person name="Horton D.L."/>
            <person name="Alikhan N.-F."/>
            <person name="Baker D."/>
            <person name="Gharbi K."/>
            <person name="Hall N."/>
            <person name="Watson M."/>
            <person name="Adriaenssens E.M."/>
            <person name="Foster-Nyarko E."/>
            <person name="Jarju S."/>
            <person name="Secka A."/>
            <person name="Antonio M."/>
            <person name="Oren A."/>
            <person name="Chaudhuri R."/>
            <person name="La Ragione R.M."/>
            <person name="Hildebrand F."/>
            <person name="Pallen M.J."/>
        </authorList>
    </citation>
    <scope>NUCLEOTIDE SEQUENCE [LARGE SCALE GENOMIC DNA]</scope>
    <source>
        <strain evidence="2 3">Sa1YVA5</strain>
    </source>
</reference>
<feature type="compositionally biased region" description="Basic and acidic residues" evidence="1">
    <location>
        <begin position="61"/>
        <end position="76"/>
    </location>
</feature>
<dbReference type="AlphaFoldDB" id="A0A8I0HLS4"/>
<proteinExistence type="predicted"/>
<dbReference type="RefSeq" id="WP_191732764.1">
    <property type="nucleotide sequence ID" value="NZ_JACSPR010000002.1"/>
</dbReference>
<protein>
    <submittedName>
        <fullName evidence="2">Uncharacterized protein</fullName>
    </submittedName>
</protein>
<feature type="region of interest" description="Disordered" evidence="1">
    <location>
        <begin position="61"/>
        <end position="111"/>
    </location>
</feature>
<comment type="caution">
    <text evidence="2">The sequence shown here is derived from an EMBL/GenBank/DDBJ whole genome shotgun (WGS) entry which is preliminary data.</text>
</comment>
<dbReference type="EMBL" id="JACSPR010000002">
    <property type="protein sequence ID" value="MBD8029547.1"/>
    <property type="molecule type" value="Genomic_DNA"/>
</dbReference>
<keyword evidence="3" id="KW-1185">Reference proteome</keyword>
<feature type="region of interest" description="Disordered" evidence="1">
    <location>
        <begin position="28"/>
        <end position="48"/>
    </location>
</feature>
<feature type="compositionally biased region" description="Acidic residues" evidence="1">
    <location>
        <begin position="90"/>
        <end position="100"/>
    </location>
</feature>
<accession>A0A8I0HLS4</accession>
<evidence type="ECO:0000313" key="3">
    <source>
        <dbReference type="Proteomes" id="UP000650224"/>
    </source>
</evidence>
<evidence type="ECO:0000256" key="1">
    <source>
        <dbReference type="SAM" id="MobiDB-lite"/>
    </source>
</evidence>
<evidence type="ECO:0000313" key="2">
    <source>
        <dbReference type="EMBL" id="MBD8029547.1"/>
    </source>
</evidence>
<sequence>MGRLLLILLIIAAVVLLWMAFKPSTWKRNQQVGAAQAPKQVKGPDDDEEFLWNIEKNRFKQRRAQEEAMREEEERLKRARERYRHTGETSDAESEDESDTPDGAPDTNDKT</sequence>
<gene>
    <name evidence="2" type="ORF">H9627_04250</name>
</gene>